<dbReference type="InterPro" id="IPR001451">
    <property type="entry name" value="Hexapep"/>
</dbReference>
<comment type="caution">
    <text evidence="5">The sequence shown here is derived from an EMBL/GenBank/DDBJ whole genome shotgun (WGS) entry which is preliminary data.</text>
</comment>
<dbReference type="STRING" id="429727.VE26_02280"/>
<dbReference type="EMBL" id="JZEY01000054">
    <property type="protein sequence ID" value="KKB08898.1"/>
    <property type="molecule type" value="Genomic_DNA"/>
</dbReference>
<organism evidence="5 6">
    <name type="scientific">Devosia chinhatensis</name>
    <dbReference type="NCBI Taxonomy" id="429727"/>
    <lineage>
        <taxon>Bacteria</taxon>
        <taxon>Pseudomonadati</taxon>
        <taxon>Pseudomonadota</taxon>
        <taxon>Alphaproteobacteria</taxon>
        <taxon>Hyphomicrobiales</taxon>
        <taxon>Devosiaceae</taxon>
        <taxon>Devosia</taxon>
    </lineage>
</organism>
<evidence type="ECO:0000256" key="2">
    <source>
        <dbReference type="ARBA" id="ARBA00022679"/>
    </source>
</evidence>
<dbReference type="PATRIC" id="fig|429727.3.peg.476"/>
<keyword evidence="6" id="KW-1185">Reference proteome</keyword>
<dbReference type="AlphaFoldDB" id="A0A0F5FJC1"/>
<dbReference type="Gene3D" id="2.160.10.10">
    <property type="entry name" value="Hexapeptide repeat proteins"/>
    <property type="match status" value="1"/>
</dbReference>
<dbReference type="PANTHER" id="PTHR43300:SF11">
    <property type="entry name" value="ACETYLTRANSFERASE RV3034C-RELATED"/>
    <property type="match status" value="1"/>
</dbReference>
<proteinExistence type="inferred from homology"/>
<comment type="similarity">
    <text evidence="1">Belongs to the transferase hexapeptide repeat family.</text>
</comment>
<keyword evidence="4" id="KW-0012">Acyltransferase</keyword>
<dbReference type="InterPro" id="IPR018357">
    <property type="entry name" value="Hexapep_transf_CS"/>
</dbReference>
<name>A0A0F5FJC1_9HYPH</name>
<dbReference type="PANTHER" id="PTHR43300">
    <property type="entry name" value="ACETYLTRANSFERASE"/>
    <property type="match status" value="1"/>
</dbReference>
<dbReference type="OrthoDB" id="7184818at2"/>
<dbReference type="Pfam" id="PF14602">
    <property type="entry name" value="Hexapep_2"/>
    <property type="match status" value="1"/>
</dbReference>
<dbReference type="CDD" id="cd04647">
    <property type="entry name" value="LbH_MAT_like"/>
    <property type="match status" value="1"/>
</dbReference>
<dbReference type="PROSITE" id="PS00101">
    <property type="entry name" value="HEXAPEP_TRANSFERASES"/>
    <property type="match status" value="1"/>
</dbReference>
<dbReference type="InterPro" id="IPR011004">
    <property type="entry name" value="Trimer_LpxA-like_sf"/>
</dbReference>
<sequence>MDDEIEALQSRRQADKIARHNRRVSFGDLVTDRWQNAREYGFGEGTSCYDNVLIIGDVRVGQHTWIGPNVILDGSGGGLEIGDHCSISAGVQIYTHDTVQRSITLGKAPVDQSPTRIGHGVYIGPNAIVARGVTIGDKAVIGAMSFVNGDVPAGGRAWGCPARLQPENE</sequence>
<evidence type="ECO:0000256" key="4">
    <source>
        <dbReference type="ARBA" id="ARBA00023315"/>
    </source>
</evidence>
<evidence type="ECO:0000313" key="5">
    <source>
        <dbReference type="EMBL" id="KKB08898.1"/>
    </source>
</evidence>
<protein>
    <submittedName>
        <fullName evidence="5">Acetyltransferase</fullName>
    </submittedName>
</protein>
<evidence type="ECO:0000313" key="6">
    <source>
        <dbReference type="Proteomes" id="UP000033649"/>
    </source>
</evidence>
<dbReference type="RefSeq" id="WP_046103587.1">
    <property type="nucleotide sequence ID" value="NZ_JZEY01000054.1"/>
</dbReference>
<accession>A0A0F5FJC1</accession>
<dbReference type="GO" id="GO:0016746">
    <property type="term" value="F:acyltransferase activity"/>
    <property type="evidence" value="ECO:0007669"/>
    <property type="project" value="UniProtKB-KW"/>
</dbReference>
<keyword evidence="2 5" id="KW-0808">Transferase</keyword>
<dbReference type="SUPFAM" id="SSF51161">
    <property type="entry name" value="Trimeric LpxA-like enzymes"/>
    <property type="match status" value="1"/>
</dbReference>
<reference evidence="5 6" key="1">
    <citation type="submission" date="2015-03" db="EMBL/GenBank/DDBJ databases">
        <authorList>
            <person name="Hassan Y."/>
            <person name="Lepp D."/>
            <person name="Li X.-Z."/>
            <person name="Zhou T."/>
        </authorList>
    </citation>
    <scope>NUCLEOTIDE SEQUENCE [LARGE SCALE GENOMIC DNA]</scope>
    <source>
        <strain evidence="5 6">IPL18</strain>
    </source>
</reference>
<gene>
    <name evidence="5" type="ORF">VE26_02280</name>
</gene>
<dbReference type="Pfam" id="PF00132">
    <property type="entry name" value="Hexapep"/>
    <property type="match status" value="1"/>
</dbReference>
<evidence type="ECO:0000256" key="3">
    <source>
        <dbReference type="ARBA" id="ARBA00022737"/>
    </source>
</evidence>
<evidence type="ECO:0000256" key="1">
    <source>
        <dbReference type="ARBA" id="ARBA00007274"/>
    </source>
</evidence>
<dbReference type="InterPro" id="IPR050179">
    <property type="entry name" value="Trans_hexapeptide_repeat"/>
</dbReference>
<dbReference type="Proteomes" id="UP000033649">
    <property type="component" value="Unassembled WGS sequence"/>
</dbReference>
<keyword evidence="3" id="KW-0677">Repeat</keyword>